<keyword evidence="1" id="KW-1133">Transmembrane helix</keyword>
<feature type="transmembrane region" description="Helical" evidence="1">
    <location>
        <begin position="224"/>
        <end position="247"/>
    </location>
</feature>
<keyword evidence="1" id="KW-0812">Transmembrane</keyword>
<dbReference type="InterPro" id="IPR036259">
    <property type="entry name" value="MFS_trans_sf"/>
</dbReference>
<name>J4V4W7_9GAMM</name>
<proteinExistence type="predicted"/>
<dbReference type="EMBL" id="JH611165">
    <property type="protein sequence ID" value="EJP73542.1"/>
    <property type="molecule type" value="Genomic_DNA"/>
</dbReference>
<feature type="transmembrane region" description="Helical" evidence="1">
    <location>
        <begin position="37"/>
        <end position="60"/>
    </location>
</feature>
<evidence type="ECO:0000313" key="2">
    <source>
        <dbReference type="EMBL" id="EJP73542.1"/>
    </source>
</evidence>
<dbReference type="PANTHER" id="PTHR43596">
    <property type="entry name" value="ADP,ATP CARRIER PROTEIN"/>
    <property type="match status" value="1"/>
</dbReference>
<dbReference type="AlphaFoldDB" id="J4V4W7"/>
<dbReference type="SUPFAM" id="SSF103473">
    <property type="entry name" value="MFS general substrate transporter"/>
    <property type="match status" value="1"/>
</dbReference>
<evidence type="ECO:0000256" key="1">
    <source>
        <dbReference type="SAM" id="Phobius"/>
    </source>
</evidence>
<reference evidence="2 3" key="1">
    <citation type="journal article" date="2012" name="ISME J.">
        <title>Genomic insights to SAR86, an abundant and uncultivated marine bacterial lineage.</title>
        <authorList>
            <person name="Dupont C.L."/>
            <person name="Rusch D.B."/>
            <person name="Yooseph S."/>
            <person name="Lombardo M.J."/>
            <person name="Richter R.A."/>
            <person name="Valas R."/>
            <person name="Novotny M."/>
            <person name="Yee-Greenbaum J."/>
            <person name="Selengut J.D."/>
            <person name="Haft D.H."/>
            <person name="Halpern A.L."/>
            <person name="Lasken R.S."/>
            <person name="Nealson K."/>
            <person name="Friedman R."/>
            <person name="Venter J.C."/>
        </authorList>
    </citation>
    <scope>NUCLEOTIDE SEQUENCE [LARGE SCALE GENOMIC DNA]</scope>
</reference>
<protein>
    <submittedName>
        <fullName evidence="2">Transporter, major facilitator family</fullName>
    </submittedName>
</protein>
<sequence>MEQNIKKTFLSSVLFFLILSSWYNIRSVRNELAVENYGEGLLIPLLIVTTLTMIFVNPIYSWVASRANYIKIVFYTYSFFILNFIILYFIANSIDASMTDERIWLGRVFYVWSNIYSFFTVSIFWVLVINLFRDLRSRNYYGFIMAGGSVGAMLGSQLSKWLSSSFISSGITQYLLVSSFFLLVALILAVYMVKTFSNDALTKNVGGSSFDGLRNIISNKDVRLIAIYSWFFTFLMTIQWIAAIPIINDYSELAPERIILFSNIEQLVTPLTFIVQTFLTYFVISKYGIKLIFIIYGVLFSLVFILYGFFPSVAIVVLCQTLLRVFEYGFNKPAREIAYSQLRKGDRYKSTVFIDTFITRFGDLSGSIFMGIGKVIFISVTYLPIVAIPLAFIHTYVARLIFLRNTFKDL</sequence>
<feature type="transmembrane region" description="Helical" evidence="1">
    <location>
        <begin position="72"/>
        <end position="91"/>
    </location>
</feature>
<dbReference type="HOGENOM" id="CLU_027240_1_0_6"/>
<feature type="transmembrane region" description="Helical" evidence="1">
    <location>
        <begin position="375"/>
        <end position="398"/>
    </location>
</feature>
<feature type="transmembrane region" description="Helical" evidence="1">
    <location>
        <begin position="291"/>
        <end position="323"/>
    </location>
</feature>
<dbReference type="Gene3D" id="1.20.1250.20">
    <property type="entry name" value="MFS general substrate transporter like domains"/>
    <property type="match status" value="1"/>
</dbReference>
<organism evidence="2 3">
    <name type="scientific">SAR86 cluster bacterium SAR86B</name>
    <dbReference type="NCBI Taxonomy" id="1123867"/>
    <lineage>
        <taxon>Bacteria</taxon>
        <taxon>Pseudomonadati</taxon>
        <taxon>Pseudomonadota</taxon>
        <taxon>Gammaproteobacteria</taxon>
        <taxon>SAR86 cluster</taxon>
    </lineage>
</organism>
<dbReference type="PANTHER" id="PTHR43596:SF1">
    <property type="entry name" value="ADP,ATP CARRIER PROTEIN"/>
    <property type="match status" value="1"/>
</dbReference>
<keyword evidence="1" id="KW-0472">Membrane</keyword>
<accession>J4V4W7</accession>
<feature type="transmembrane region" description="Helical" evidence="1">
    <location>
        <begin position="267"/>
        <end position="284"/>
    </location>
</feature>
<evidence type="ECO:0000313" key="3">
    <source>
        <dbReference type="Proteomes" id="UP000010116"/>
    </source>
</evidence>
<gene>
    <name evidence="2" type="ORF">NT02SARS_0364</name>
</gene>
<feature type="transmembrane region" description="Helical" evidence="1">
    <location>
        <begin position="111"/>
        <end position="132"/>
    </location>
</feature>
<feature type="transmembrane region" description="Helical" evidence="1">
    <location>
        <begin position="171"/>
        <end position="193"/>
    </location>
</feature>
<feature type="transmembrane region" description="Helical" evidence="1">
    <location>
        <begin position="139"/>
        <end position="159"/>
    </location>
</feature>
<dbReference type="Proteomes" id="UP000010116">
    <property type="component" value="Unassembled WGS sequence"/>
</dbReference>